<dbReference type="PANTHER" id="PTHR10322">
    <property type="entry name" value="DNA POLYMERASE CATALYTIC SUBUNIT"/>
    <property type="match status" value="1"/>
</dbReference>
<feature type="non-terminal residue" evidence="2">
    <location>
        <position position="296"/>
    </location>
</feature>
<evidence type="ECO:0000259" key="1">
    <source>
        <dbReference type="Pfam" id="PF03104"/>
    </source>
</evidence>
<accession>A0A382FH80</accession>
<dbReference type="Gene3D" id="3.30.420.10">
    <property type="entry name" value="Ribonuclease H-like superfamily/Ribonuclease H"/>
    <property type="match status" value="1"/>
</dbReference>
<name>A0A382FH80_9ZZZZ</name>
<reference evidence="2" key="1">
    <citation type="submission" date="2018-05" db="EMBL/GenBank/DDBJ databases">
        <authorList>
            <person name="Lanie J.A."/>
            <person name="Ng W.-L."/>
            <person name="Kazmierczak K.M."/>
            <person name="Andrzejewski T.M."/>
            <person name="Davidsen T.M."/>
            <person name="Wayne K.J."/>
            <person name="Tettelin H."/>
            <person name="Glass J.I."/>
            <person name="Rusch D."/>
            <person name="Podicherti R."/>
            <person name="Tsui H.-C.T."/>
            <person name="Winkler M.E."/>
        </authorList>
    </citation>
    <scope>NUCLEOTIDE SEQUENCE</scope>
</reference>
<dbReference type="InterPro" id="IPR050240">
    <property type="entry name" value="DNA_pol_type-B"/>
</dbReference>
<dbReference type="EMBL" id="UINC01049654">
    <property type="protein sequence ID" value="SVB61694.1"/>
    <property type="molecule type" value="Genomic_DNA"/>
</dbReference>
<dbReference type="Pfam" id="PF03104">
    <property type="entry name" value="DNA_pol_B_exo1"/>
    <property type="match status" value="1"/>
</dbReference>
<feature type="domain" description="DNA-directed DNA polymerase family B exonuclease" evidence="1">
    <location>
        <begin position="155"/>
        <end position="290"/>
    </location>
</feature>
<dbReference type="GO" id="GO:0003676">
    <property type="term" value="F:nucleic acid binding"/>
    <property type="evidence" value="ECO:0007669"/>
    <property type="project" value="InterPro"/>
</dbReference>
<gene>
    <name evidence="2" type="ORF">METZ01_LOCUS214548</name>
</gene>
<proteinExistence type="predicted"/>
<dbReference type="InterPro" id="IPR006133">
    <property type="entry name" value="DNA-dir_DNA_pol_B_exonuc"/>
</dbReference>
<protein>
    <recommendedName>
        <fullName evidence="1">DNA-directed DNA polymerase family B exonuclease domain-containing protein</fullName>
    </recommendedName>
</protein>
<dbReference type="InterPro" id="IPR036397">
    <property type="entry name" value="RNaseH_sf"/>
</dbReference>
<dbReference type="SUPFAM" id="SSF53098">
    <property type="entry name" value="Ribonuclease H-like"/>
    <property type="match status" value="1"/>
</dbReference>
<dbReference type="PANTHER" id="PTHR10322:SF23">
    <property type="entry name" value="DNA POLYMERASE DELTA CATALYTIC SUBUNIT"/>
    <property type="match status" value="1"/>
</dbReference>
<dbReference type="AlphaFoldDB" id="A0A382FH80"/>
<sequence length="296" mass="34186">MHSSLTGFILDSWYTTNRSTTLFAIGKAIDGSTFGLVEKRFPLRFFIRSSDLERARTVLKQGICYWESTALTTMDLESVIAIMPFSRRSLQTLTEDLARLYVRTYEADMEFSNRILMEHGIHRLVTLEGRSLSGKLVDNRFINPSLLPAKEPIIPPLLTLVIDIETDRDASKIYAVSLVDLRGEIEEIFVVANQNLGLHVHNCKDEKDLLEKFKNRIIDIDPDIITGWNVIDFDFATLNKLFRKFHIPFVIGRTDEEAYYRKGDNWGESHISIRGRQILDGLQLVRHSLNQFEDYR</sequence>
<organism evidence="2">
    <name type="scientific">marine metagenome</name>
    <dbReference type="NCBI Taxonomy" id="408172"/>
    <lineage>
        <taxon>unclassified sequences</taxon>
        <taxon>metagenomes</taxon>
        <taxon>ecological metagenomes</taxon>
    </lineage>
</organism>
<evidence type="ECO:0000313" key="2">
    <source>
        <dbReference type="EMBL" id="SVB61694.1"/>
    </source>
</evidence>
<dbReference type="InterPro" id="IPR012337">
    <property type="entry name" value="RNaseH-like_sf"/>
</dbReference>